<evidence type="ECO:0000256" key="5">
    <source>
        <dbReference type="ARBA" id="ARBA00023136"/>
    </source>
</evidence>
<evidence type="ECO:0000256" key="4">
    <source>
        <dbReference type="ARBA" id="ARBA00022989"/>
    </source>
</evidence>
<feature type="domain" description="Palmitoyltransferase DHHC" evidence="8">
    <location>
        <begin position="264"/>
        <end position="386"/>
    </location>
</feature>
<evidence type="ECO:0000259" key="8">
    <source>
        <dbReference type="Pfam" id="PF01529"/>
    </source>
</evidence>
<comment type="caution">
    <text evidence="9">The sequence shown here is derived from an EMBL/GenBank/DDBJ whole genome shotgun (WGS) entry which is preliminary data.</text>
</comment>
<organism evidence="9 10">
    <name type="scientific">Candidula unifasciata</name>
    <dbReference type="NCBI Taxonomy" id="100452"/>
    <lineage>
        <taxon>Eukaryota</taxon>
        <taxon>Metazoa</taxon>
        <taxon>Spiralia</taxon>
        <taxon>Lophotrochozoa</taxon>
        <taxon>Mollusca</taxon>
        <taxon>Gastropoda</taxon>
        <taxon>Heterobranchia</taxon>
        <taxon>Euthyneura</taxon>
        <taxon>Panpulmonata</taxon>
        <taxon>Eupulmonata</taxon>
        <taxon>Stylommatophora</taxon>
        <taxon>Helicina</taxon>
        <taxon>Helicoidea</taxon>
        <taxon>Geomitridae</taxon>
        <taxon>Candidula</taxon>
    </lineage>
</organism>
<keyword evidence="6 7" id="KW-0012">Acyltransferase</keyword>
<name>A0A8S3Z1F4_9EUPU</name>
<sequence length="430" mass="49052">MSNKSRGGLLAGANESLCCCEYTNMHGEKSHLLAVCCDCEALDETFDKIFKCERVSESTIDRLLNTISDRCCRLPTCFGHGAVKLRPDIVTPIVVVPLCLVLATIHPVMTVVCFLFMPIFIMTFHALWRRKDTNRRSMFFYSWGLSSIISAYLVFQIFVVAFREVLLWEILTVFTSMVIMFYFLYLTKRDPDRLIIQSKTRPSHKRTPSNPLVDASSSFYDQINGQNMQQTLQDGDFSNLTLETAAGSSPGSWPESRTMGGKLDLPPRTGYCRICQEYIAVRDHHCVWIDSCVGASNHRSFLLTMIMFILTGVYSIHLTFTTVCTPKMYLDWFLMPNDCRWLYNDFLTAICFVTAVYCTIAVSLMCLGLLYQALLISQNLTSHELSQAHRQGLTTCVFFVRNNPYNKGFLRNWLEFWLLPTRAGTSGMMV</sequence>
<comment type="catalytic activity">
    <reaction evidence="7">
        <text>L-cysteinyl-[protein] + hexadecanoyl-CoA = S-hexadecanoyl-L-cysteinyl-[protein] + CoA</text>
        <dbReference type="Rhea" id="RHEA:36683"/>
        <dbReference type="Rhea" id="RHEA-COMP:10131"/>
        <dbReference type="Rhea" id="RHEA-COMP:11032"/>
        <dbReference type="ChEBI" id="CHEBI:29950"/>
        <dbReference type="ChEBI" id="CHEBI:57287"/>
        <dbReference type="ChEBI" id="CHEBI:57379"/>
        <dbReference type="ChEBI" id="CHEBI:74151"/>
        <dbReference type="EC" id="2.3.1.225"/>
    </reaction>
</comment>
<dbReference type="PROSITE" id="PS50216">
    <property type="entry name" value="DHHC"/>
    <property type="match status" value="1"/>
</dbReference>
<accession>A0A8S3Z1F4</accession>
<feature type="transmembrane region" description="Helical" evidence="7">
    <location>
        <begin position="165"/>
        <end position="185"/>
    </location>
</feature>
<dbReference type="EMBL" id="CAJHNH020001373">
    <property type="protein sequence ID" value="CAG5122839.1"/>
    <property type="molecule type" value="Genomic_DNA"/>
</dbReference>
<evidence type="ECO:0000313" key="9">
    <source>
        <dbReference type="EMBL" id="CAG5122839.1"/>
    </source>
</evidence>
<evidence type="ECO:0000313" key="10">
    <source>
        <dbReference type="Proteomes" id="UP000678393"/>
    </source>
</evidence>
<comment type="domain">
    <text evidence="7">The DHHC domain is required for palmitoyltransferase activity.</text>
</comment>
<dbReference type="Proteomes" id="UP000678393">
    <property type="component" value="Unassembled WGS sequence"/>
</dbReference>
<dbReference type="PANTHER" id="PTHR12246">
    <property type="entry name" value="PALMITOYLTRANSFERASE ZDHHC16"/>
    <property type="match status" value="1"/>
</dbReference>
<feature type="transmembrane region" description="Helical" evidence="7">
    <location>
        <begin position="346"/>
        <end position="371"/>
    </location>
</feature>
<evidence type="ECO:0000256" key="7">
    <source>
        <dbReference type="RuleBase" id="RU079119"/>
    </source>
</evidence>
<dbReference type="GO" id="GO:0019706">
    <property type="term" value="F:protein-cysteine S-palmitoyltransferase activity"/>
    <property type="evidence" value="ECO:0007669"/>
    <property type="project" value="UniProtKB-EC"/>
</dbReference>
<dbReference type="OrthoDB" id="430659at2759"/>
<feature type="transmembrane region" description="Helical" evidence="7">
    <location>
        <begin position="139"/>
        <end position="159"/>
    </location>
</feature>
<dbReference type="AlphaFoldDB" id="A0A8S3Z1F4"/>
<comment type="subcellular location">
    <subcellularLocation>
        <location evidence="1">Membrane</location>
        <topology evidence="1">Multi-pass membrane protein</topology>
    </subcellularLocation>
</comment>
<evidence type="ECO:0000256" key="3">
    <source>
        <dbReference type="ARBA" id="ARBA00022692"/>
    </source>
</evidence>
<reference evidence="9" key="1">
    <citation type="submission" date="2021-04" db="EMBL/GenBank/DDBJ databases">
        <authorList>
            <consortium name="Molecular Ecology Group"/>
        </authorList>
    </citation>
    <scope>NUCLEOTIDE SEQUENCE</scope>
</reference>
<evidence type="ECO:0000256" key="1">
    <source>
        <dbReference type="ARBA" id="ARBA00004141"/>
    </source>
</evidence>
<keyword evidence="2 7" id="KW-0808">Transferase</keyword>
<protein>
    <recommendedName>
        <fullName evidence="7">Palmitoyltransferase</fullName>
        <ecNumber evidence="7">2.3.1.225</ecNumber>
    </recommendedName>
</protein>
<keyword evidence="3 7" id="KW-0812">Transmembrane</keyword>
<dbReference type="InterPro" id="IPR001594">
    <property type="entry name" value="Palmitoyltrfase_DHHC"/>
</dbReference>
<dbReference type="GO" id="GO:0016020">
    <property type="term" value="C:membrane"/>
    <property type="evidence" value="ECO:0007669"/>
    <property type="project" value="UniProtKB-SubCell"/>
</dbReference>
<keyword evidence="4 7" id="KW-1133">Transmembrane helix</keyword>
<proteinExistence type="inferred from homology"/>
<evidence type="ECO:0000256" key="6">
    <source>
        <dbReference type="ARBA" id="ARBA00023315"/>
    </source>
</evidence>
<feature type="transmembrane region" description="Helical" evidence="7">
    <location>
        <begin position="94"/>
        <end position="127"/>
    </location>
</feature>
<gene>
    <name evidence="9" type="ORF">CUNI_LOCUS8397</name>
</gene>
<keyword evidence="10" id="KW-1185">Reference proteome</keyword>
<feature type="transmembrane region" description="Helical" evidence="7">
    <location>
        <begin position="301"/>
        <end position="320"/>
    </location>
</feature>
<dbReference type="Pfam" id="PF01529">
    <property type="entry name" value="DHHC"/>
    <property type="match status" value="1"/>
</dbReference>
<keyword evidence="5 7" id="KW-0472">Membrane</keyword>
<dbReference type="InterPro" id="IPR039859">
    <property type="entry name" value="PFA4/ZDH16/20/ERF2-like"/>
</dbReference>
<comment type="similarity">
    <text evidence="7">Belongs to the DHHC palmitoyltransferase family.</text>
</comment>
<evidence type="ECO:0000256" key="2">
    <source>
        <dbReference type="ARBA" id="ARBA00022679"/>
    </source>
</evidence>
<dbReference type="EC" id="2.3.1.225" evidence="7"/>